<keyword evidence="3" id="KW-0804">Transcription</keyword>
<dbReference type="SMART" id="SM00895">
    <property type="entry name" value="FCD"/>
    <property type="match status" value="1"/>
</dbReference>
<keyword evidence="2" id="KW-0238">DNA-binding</keyword>
<dbReference type="Pfam" id="PF00392">
    <property type="entry name" value="GntR"/>
    <property type="match status" value="1"/>
</dbReference>
<dbReference type="Pfam" id="PF07729">
    <property type="entry name" value="FCD"/>
    <property type="match status" value="1"/>
</dbReference>
<dbReference type="PROSITE" id="PS50949">
    <property type="entry name" value="HTH_GNTR"/>
    <property type="match status" value="1"/>
</dbReference>
<gene>
    <name evidence="5" type="ORF">GCM10010911_06920</name>
</gene>
<sequence length="229" mass="26692">MEPIAQDEYQMLSRMVGNKIRGYIADNGLKSGDKLPPERVLAEQLEVSRPVIREALGTLEALGLIIKRQGKGTFLTNPNFSVLFHEMMGVWQQDEDNPEQLLQFRVLLEQGSVESIIEQAEASDYERLYSIITQSEQDSLTFSEFIKLDYLFHRELLSLTRNPLFFQLTDVINKYFHWIDTGKLKVGIFFRRQDTIQQHRNIVRLLQEKDKEGAIHLLKMHLNGRKVEE</sequence>
<dbReference type="RefSeq" id="WP_188989142.1">
    <property type="nucleotide sequence ID" value="NZ_BMHP01000001.1"/>
</dbReference>
<evidence type="ECO:0000256" key="1">
    <source>
        <dbReference type="ARBA" id="ARBA00023015"/>
    </source>
</evidence>
<comment type="caution">
    <text evidence="5">The sequence shown here is derived from an EMBL/GenBank/DDBJ whole genome shotgun (WGS) entry which is preliminary data.</text>
</comment>
<dbReference type="GO" id="GO:0003677">
    <property type="term" value="F:DNA binding"/>
    <property type="evidence" value="ECO:0007669"/>
    <property type="project" value="UniProtKB-KW"/>
</dbReference>
<dbReference type="InterPro" id="IPR036388">
    <property type="entry name" value="WH-like_DNA-bd_sf"/>
</dbReference>
<evidence type="ECO:0000313" key="6">
    <source>
        <dbReference type="Proteomes" id="UP000612456"/>
    </source>
</evidence>
<dbReference type="InterPro" id="IPR036390">
    <property type="entry name" value="WH_DNA-bd_sf"/>
</dbReference>
<dbReference type="Gene3D" id="1.20.120.530">
    <property type="entry name" value="GntR ligand-binding domain-like"/>
    <property type="match status" value="1"/>
</dbReference>
<dbReference type="SUPFAM" id="SSF46785">
    <property type="entry name" value="Winged helix' DNA-binding domain"/>
    <property type="match status" value="1"/>
</dbReference>
<organism evidence="5 6">
    <name type="scientific">Paenibacillus nasutitermitis</name>
    <dbReference type="NCBI Taxonomy" id="1652958"/>
    <lineage>
        <taxon>Bacteria</taxon>
        <taxon>Bacillati</taxon>
        <taxon>Bacillota</taxon>
        <taxon>Bacilli</taxon>
        <taxon>Bacillales</taxon>
        <taxon>Paenibacillaceae</taxon>
        <taxon>Paenibacillus</taxon>
    </lineage>
</organism>
<dbReference type="PANTHER" id="PTHR43537">
    <property type="entry name" value="TRANSCRIPTIONAL REGULATOR, GNTR FAMILY"/>
    <property type="match status" value="1"/>
</dbReference>
<keyword evidence="6" id="KW-1185">Reference proteome</keyword>
<reference evidence="5" key="1">
    <citation type="journal article" date="2014" name="Int. J. Syst. Evol. Microbiol.">
        <title>Complete genome sequence of Corynebacterium casei LMG S-19264T (=DSM 44701T), isolated from a smear-ripened cheese.</title>
        <authorList>
            <consortium name="US DOE Joint Genome Institute (JGI-PGF)"/>
            <person name="Walter F."/>
            <person name="Albersmeier A."/>
            <person name="Kalinowski J."/>
            <person name="Ruckert C."/>
        </authorList>
    </citation>
    <scope>NUCLEOTIDE SEQUENCE</scope>
    <source>
        <strain evidence="5">CGMCC 1.15178</strain>
    </source>
</reference>
<dbReference type="PRINTS" id="PR00035">
    <property type="entry name" value="HTHGNTR"/>
</dbReference>
<dbReference type="InterPro" id="IPR011711">
    <property type="entry name" value="GntR_C"/>
</dbReference>
<dbReference type="GO" id="GO:0003700">
    <property type="term" value="F:DNA-binding transcription factor activity"/>
    <property type="evidence" value="ECO:0007669"/>
    <property type="project" value="InterPro"/>
</dbReference>
<evidence type="ECO:0000259" key="4">
    <source>
        <dbReference type="PROSITE" id="PS50949"/>
    </source>
</evidence>
<dbReference type="InterPro" id="IPR000524">
    <property type="entry name" value="Tscrpt_reg_HTH_GntR"/>
</dbReference>
<evidence type="ECO:0000256" key="3">
    <source>
        <dbReference type="ARBA" id="ARBA00023163"/>
    </source>
</evidence>
<dbReference type="EMBL" id="BMHP01000001">
    <property type="protein sequence ID" value="GGD52001.1"/>
    <property type="molecule type" value="Genomic_DNA"/>
</dbReference>
<dbReference type="Proteomes" id="UP000612456">
    <property type="component" value="Unassembled WGS sequence"/>
</dbReference>
<dbReference type="SUPFAM" id="SSF48008">
    <property type="entry name" value="GntR ligand-binding domain-like"/>
    <property type="match status" value="1"/>
</dbReference>
<name>A0A917DNT5_9BACL</name>
<dbReference type="PANTHER" id="PTHR43537:SF5">
    <property type="entry name" value="UXU OPERON TRANSCRIPTIONAL REGULATOR"/>
    <property type="match status" value="1"/>
</dbReference>
<dbReference type="AlphaFoldDB" id="A0A917DNT5"/>
<dbReference type="CDD" id="cd07377">
    <property type="entry name" value="WHTH_GntR"/>
    <property type="match status" value="1"/>
</dbReference>
<feature type="domain" description="HTH gntR-type" evidence="4">
    <location>
        <begin position="10"/>
        <end position="78"/>
    </location>
</feature>
<keyword evidence="1" id="KW-0805">Transcription regulation</keyword>
<accession>A0A917DNT5</accession>
<evidence type="ECO:0000256" key="2">
    <source>
        <dbReference type="ARBA" id="ARBA00023125"/>
    </source>
</evidence>
<dbReference type="SMART" id="SM00345">
    <property type="entry name" value="HTH_GNTR"/>
    <property type="match status" value="1"/>
</dbReference>
<evidence type="ECO:0000313" key="5">
    <source>
        <dbReference type="EMBL" id="GGD52001.1"/>
    </source>
</evidence>
<proteinExistence type="predicted"/>
<reference evidence="5" key="2">
    <citation type="submission" date="2020-09" db="EMBL/GenBank/DDBJ databases">
        <authorList>
            <person name="Sun Q."/>
            <person name="Zhou Y."/>
        </authorList>
    </citation>
    <scope>NUCLEOTIDE SEQUENCE</scope>
    <source>
        <strain evidence="5">CGMCC 1.15178</strain>
    </source>
</reference>
<protein>
    <submittedName>
        <fullName evidence="5">Transcriptional regulator</fullName>
    </submittedName>
</protein>
<dbReference type="Gene3D" id="1.10.10.10">
    <property type="entry name" value="Winged helix-like DNA-binding domain superfamily/Winged helix DNA-binding domain"/>
    <property type="match status" value="1"/>
</dbReference>
<dbReference type="InterPro" id="IPR008920">
    <property type="entry name" value="TF_FadR/GntR_C"/>
</dbReference>